<keyword evidence="4 5" id="KW-0732">Signal</keyword>
<evidence type="ECO:0000256" key="1">
    <source>
        <dbReference type="ARBA" id="ARBA00004196"/>
    </source>
</evidence>
<keyword evidence="7" id="KW-0449">Lipoprotein</keyword>
<dbReference type="PROSITE" id="PS51257">
    <property type="entry name" value="PROKAR_LIPOPROTEIN"/>
    <property type="match status" value="1"/>
</dbReference>
<evidence type="ECO:0000256" key="5">
    <source>
        <dbReference type="SAM" id="SignalP"/>
    </source>
</evidence>
<dbReference type="InterPro" id="IPR051313">
    <property type="entry name" value="Bact_iron-sidero_bind"/>
</dbReference>
<dbReference type="Proteomes" id="UP000319578">
    <property type="component" value="Unassembled WGS sequence"/>
</dbReference>
<dbReference type="PROSITE" id="PS50983">
    <property type="entry name" value="FE_B12_PBP"/>
    <property type="match status" value="1"/>
</dbReference>
<keyword evidence="3" id="KW-0813">Transport</keyword>
<protein>
    <submittedName>
        <fullName evidence="7">ABC transporter substrate-binding lipoprotein YhfQ</fullName>
    </submittedName>
</protein>
<dbReference type="Gene3D" id="3.40.50.1980">
    <property type="entry name" value="Nitrogenase molybdenum iron protein domain"/>
    <property type="match status" value="2"/>
</dbReference>
<dbReference type="Pfam" id="PF01497">
    <property type="entry name" value="Peripla_BP_2"/>
    <property type="match status" value="1"/>
</dbReference>
<evidence type="ECO:0000256" key="2">
    <source>
        <dbReference type="ARBA" id="ARBA00008814"/>
    </source>
</evidence>
<name>A0ABQ0TPF7_9BACL</name>
<organism evidence="7 8">
    <name type="scientific">Brevibacillus reuszeri</name>
    <dbReference type="NCBI Taxonomy" id="54915"/>
    <lineage>
        <taxon>Bacteria</taxon>
        <taxon>Bacillati</taxon>
        <taxon>Bacillota</taxon>
        <taxon>Bacilli</taxon>
        <taxon>Bacillales</taxon>
        <taxon>Paenibacillaceae</taxon>
        <taxon>Brevibacillus</taxon>
    </lineage>
</organism>
<dbReference type="EMBL" id="BJON01000014">
    <property type="protein sequence ID" value="GED69817.1"/>
    <property type="molecule type" value="Genomic_DNA"/>
</dbReference>
<accession>A0ABQ0TPF7</accession>
<dbReference type="CDD" id="cd01146">
    <property type="entry name" value="FhuD"/>
    <property type="match status" value="1"/>
</dbReference>
<dbReference type="PANTHER" id="PTHR30532:SF29">
    <property type="entry name" value="FE(3+) DICITRATE-BINDING PERIPLASMIC PROTEIN"/>
    <property type="match status" value="1"/>
</dbReference>
<dbReference type="PANTHER" id="PTHR30532">
    <property type="entry name" value="IRON III DICITRATE-BINDING PERIPLASMIC PROTEIN"/>
    <property type="match status" value="1"/>
</dbReference>
<evidence type="ECO:0000256" key="3">
    <source>
        <dbReference type="ARBA" id="ARBA00022448"/>
    </source>
</evidence>
<sequence>MVLQKNPLAFLLLFVIAILAAGCGAVSTPASSETSTPAAAAPSNDAYADTRTIKHDLGETVIHGTPQKIVVLELGFIDALLDVGIKPIGVADDNKSSLILEDALTQIKGYTSVGMRSQPSLEQIKLLSPDLIIADTSRHSSVYDQLSKIAPTIALNNLEAGYEETIQTALTIGEAVNNKAEMQHVVAKHKAKLQAVQAKVTKDKQSIVLVGNTDTEITVRNTGFFTAELLKTVGYRYALDDVPSFAGQKEKGNIKMTVEQFLEINPDILVLMSGEVDKKDAKGNRPILEDPLWNELSAVKNNQLFDVNRYTWSLRRSIKGANQIIEQLEADIVK</sequence>
<dbReference type="InterPro" id="IPR002491">
    <property type="entry name" value="ABC_transptr_periplasmic_BD"/>
</dbReference>
<comment type="subcellular location">
    <subcellularLocation>
        <location evidence="1">Cell envelope</location>
    </subcellularLocation>
</comment>
<feature type="chain" id="PRO_5047325107" evidence="5">
    <location>
        <begin position="21"/>
        <end position="334"/>
    </location>
</feature>
<dbReference type="SUPFAM" id="SSF53807">
    <property type="entry name" value="Helical backbone' metal receptor"/>
    <property type="match status" value="1"/>
</dbReference>
<comment type="caution">
    <text evidence="7">The sequence shown here is derived from an EMBL/GenBank/DDBJ whole genome shotgun (WGS) entry which is preliminary data.</text>
</comment>
<evidence type="ECO:0000313" key="8">
    <source>
        <dbReference type="Proteomes" id="UP000319578"/>
    </source>
</evidence>
<evidence type="ECO:0000256" key="4">
    <source>
        <dbReference type="ARBA" id="ARBA00022729"/>
    </source>
</evidence>
<evidence type="ECO:0000313" key="7">
    <source>
        <dbReference type="EMBL" id="GED69817.1"/>
    </source>
</evidence>
<reference evidence="7 8" key="1">
    <citation type="submission" date="2019-06" db="EMBL/GenBank/DDBJ databases">
        <title>Whole genome shotgun sequence of Brevibacillus reuszeri NBRC 15719.</title>
        <authorList>
            <person name="Hosoyama A."/>
            <person name="Uohara A."/>
            <person name="Ohji S."/>
            <person name="Ichikawa N."/>
        </authorList>
    </citation>
    <scope>NUCLEOTIDE SEQUENCE [LARGE SCALE GENOMIC DNA]</scope>
    <source>
        <strain evidence="7 8">NBRC 15719</strain>
    </source>
</reference>
<evidence type="ECO:0000259" key="6">
    <source>
        <dbReference type="PROSITE" id="PS50983"/>
    </source>
</evidence>
<proteinExistence type="inferred from homology"/>
<comment type="similarity">
    <text evidence="2">Belongs to the bacterial solute-binding protein 8 family.</text>
</comment>
<dbReference type="RefSeq" id="WP_084765979.1">
    <property type="nucleotide sequence ID" value="NZ_BJON01000014.1"/>
</dbReference>
<feature type="domain" description="Fe/B12 periplasmic-binding" evidence="6">
    <location>
        <begin position="68"/>
        <end position="334"/>
    </location>
</feature>
<feature type="signal peptide" evidence="5">
    <location>
        <begin position="1"/>
        <end position="20"/>
    </location>
</feature>
<gene>
    <name evidence="7" type="primary">yhfQ</name>
    <name evidence="7" type="ORF">BRE01_35190</name>
</gene>
<keyword evidence="8" id="KW-1185">Reference proteome</keyword>